<dbReference type="EMBL" id="FNKK01000002">
    <property type="protein sequence ID" value="SDR27169.1"/>
    <property type="molecule type" value="Genomic_DNA"/>
</dbReference>
<dbReference type="GO" id="GO:0008476">
    <property type="term" value="F:protein-tyrosine sulfotransferase activity"/>
    <property type="evidence" value="ECO:0007669"/>
    <property type="project" value="InterPro"/>
</dbReference>
<dbReference type="InterPro" id="IPR027417">
    <property type="entry name" value="P-loop_NTPase"/>
</dbReference>
<evidence type="ECO:0000313" key="4">
    <source>
        <dbReference type="Proteomes" id="UP000217103"/>
    </source>
</evidence>
<evidence type="ECO:0000256" key="2">
    <source>
        <dbReference type="SAM" id="MobiDB-lite"/>
    </source>
</evidence>
<dbReference type="Proteomes" id="UP000217103">
    <property type="component" value="Unassembled WGS sequence"/>
</dbReference>
<dbReference type="Gene3D" id="3.40.50.300">
    <property type="entry name" value="P-loop containing nucleotide triphosphate hydrolases"/>
    <property type="match status" value="1"/>
</dbReference>
<accession>A0A1H1HP82</accession>
<dbReference type="AlphaFoldDB" id="A0A1H1HP82"/>
<keyword evidence="4" id="KW-1185">Reference proteome</keyword>
<name>A0A1H1HP82_9ACTN</name>
<feature type="region of interest" description="Disordered" evidence="2">
    <location>
        <begin position="24"/>
        <end position="48"/>
    </location>
</feature>
<evidence type="ECO:0000313" key="3">
    <source>
        <dbReference type="EMBL" id="SDR27169.1"/>
    </source>
</evidence>
<dbReference type="SUPFAM" id="SSF52540">
    <property type="entry name" value="P-loop containing nucleoside triphosphate hydrolases"/>
    <property type="match status" value="1"/>
</dbReference>
<protein>
    <submittedName>
        <fullName evidence="3">Sulfotransferase family protein</fullName>
    </submittedName>
</protein>
<evidence type="ECO:0000256" key="1">
    <source>
        <dbReference type="ARBA" id="ARBA00022679"/>
    </source>
</evidence>
<keyword evidence="1 3" id="KW-0808">Transferase</keyword>
<dbReference type="Pfam" id="PF13469">
    <property type="entry name" value="Sulfotransfer_3"/>
    <property type="match status" value="1"/>
</dbReference>
<dbReference type="PANTHER" id="PTHR12788:SF10">
    <property type="entry name" value="PROTEIN-TYROSINE SULFOTRANSFERASE"/>
    <property type="match status" value="1"/>
</dbReference>
<dbReference type="RefSeq" id="WP_207550048.1">
    <property type="nucleotide sequence ID" value="NZ_FNKK01000002.1"/>
</dbReference>
<dbReference type="InterPro" id="IPR026634">
    <property type="entry name" value="TPST-like"/>
</dbReference>
<gene>
    <name evidence="3" type="ORF">SAMN04489764_4656</name>
</gene>
<dbReference type="PANTHER" id="PTHR12788">
    <property type="entry name" value="PROTEIN-TYROSINE SULFOTRANSFERASE 2"/>
    <property type="match status" value="1"/>
</dbReference>
<organism evidence="3 4">
    <name type="scientific">Thermostaphylospora chromogena</name>
    <dbReference type="NCBI Taxonomy" id="35622"/>
    <lineage>
        <taxon>Bacteria</taxon>
        <taxon>Bacillati</taxon>
        <taxon>Actinomycetota</taxon>
        <taxon>Actinomycetes</taxon>
        <taxon>Streptosporangiales</taxon>
        <taxon>Thermomonosporaceae</taxon>
        <taxon>Thermostaphylospora</taxon>
    </lineage>
</organism>
<reference evidence="3 4" key="1">
    <citation type="submission" date="2016-10" db="EMBL/GenBank/DDBJ databases">
        <authorList>
            <person name="de Groot N.N."/>
        </authorList>
    </citation>
    <scope>NUCLEOTIDE SEQUENCE [LARGE SCALE GENOMIC DNA]</scope>
    <source>
        <strain evidence="3 4">DSM 43794</strain>
    </source>
</reference>
<sequence>MSWKRKVNKTVGELTGFHFTRVRKTPERPVQVKEQPARPTPAPDELVRSPAHPEVDRLVSPVFLLSPVRSGSTLLRVILNAHSRIHAPHELHVRRLSVGFGTSLAEKAMEALGHNQADLEHLLWDRILHRELTLSGKDIIVEKTPANAFAYKRLAACWPNARYIFLLRHPASIAQSWYEASAGKRDLEAATADALRYMKAVERARKALEGLTVRYENLTADPEKETQRICEWLGVEWEPTMINYGSSGNGSTGDFRKGLGDWKEKIRSGTVQPGRELPDPDSVHPLLRDIATRWGYIPEKTE</sequence>
<dbReference type="STRING" id="35622.SAMN04489764_4656"/>
<proteinExistence type="predicted"/>